<dbReference type="Gene3D" id="3.40.30.10">
    <property type="entry name" value="Glutaredoxin"/>
    <property type="match status" value="1"/>
</dbReference>
<dbReference type="SUPFAM" id="SSF52833">
    <property type="entry name" value="Thioredoxin-like"/>
    <property type="match status" value="1"/>
</dbReference>
<dbReference type="InterPro" id="IPR011893">
    <property type="entry name" value="Selenoprotein_Rdx-typ"/>
</dbReference>
<evidence type="ECO:0000313" key="12">
    <source>
        <dbReference type="Proteomes" id="UP000314981"/>
    </source>
</evidence>
<evidence type="ECO:0000256" key="2">
    <source>
        <dbReference type="ARBA" id="ARBA00022490"/>
    </source>
</evidence>
<dbReference type="Ensembl" id="ENSBIXT00000035111.1">
    <property type="protein sequence ID" value="ENSBIXP00000020798.1"/>
    <property type="gene ID" value="ENSBIXG00000004808.1"/>
</dbReference>
<dbReference type="PANTHER" id="PTHR15124">
    <property type="entry name" value="SELENOPROTEIN W"/>
    <property type="match status" value="1"/>
</dbReference>
<evidence type="ECO:0000313" key="11">
    <source>
        <dbReference type="Ensembl" id="ENSBIXP00000020798.1"/>
    </source>
</evidence>
<name>A0A4W2D4M6_BOBOX</name>
<dbReference type="PANTHER" id="PTHR15124:SF16">
    <property type="entry name" value="SELENOPROTEIN W"/>
    <property type="match status" value="1"/>
</dbReference>
<dbReference type="AlphaFoldDB" id="A0A4W2D4M6"/>
<dbReference type="NCBIfam" id="TIGR02174">
    <property type="entry name" value="CXXU_selWTH"/>
    <property type="match status" value="1"/>
</dbReference>
<evidence type="ECO:0000256" key="9">
    <source>
        <dbReference type="ARBA" id="ARBA00038591"/>
    </source>
</evidence>
<dbReference type="InterPro" id="IPR036249">
    <property type="entry name" value="Thioredoxin-like_sf"/>
</dbReference>
<comment type="similarity">
    <text evidence="8">Belongs to the SelWTH family. Selenoprotein W subfamily.</text>
</comment>
<dbReference type="OMA" id="VHVVYCG"/>
<dbReference type="Pfam" id="PF10262">
    <property type="entry name" value="Rdx"/>
    <property type="match status" value="1"/>
</dbReference>
<evidence type="ECO:0000256" key="7">
    <source>
        <dbReference type="ARBA" id="ARBA00037546"/>
    </source>
</evidence>
<keyword evidence="6" id="KW-0676">Redox-active center</keyword>
<evidence type="ECO:0000256" key="4">
    <source>
        <dbReference type="ARBA" id="ARBA00022933"/>
    </source>
</evidence>
<protein>
    <recommendedName>
        <fullName evidence="10">Selenoprotein W</fullName>
    </recommendedName>
</protein>
<proteinExistence type="inferred from homology"/>
<reference evidence="11 12" key="1">
    <citation type="submission" date="2018-11" db="EMBL/GenBank/DDBJ databases">
        <title>Haplotype-resolved cattle genomes.</title>
        <authorList>
            <person name="Low W.Y."/>
            <person name="Tearle R."/>
            <person name="Bickhart D.M."/>
            <person name="Rosen B.D."/>
            <person name="Koren S."/>
            <person name="Rhie A."/>
            <person name="Hiendleder S."/>
            <person name="Phillippy A.M."/>
            <person name="Smith T.P.L."/>
            <person name="Williams J.L."/>
        </authorList>
    </citation>
    <scope>NUCLEOTIDE SEQUENCE [LARGE SCALE GENOMIC DNA]</scope>
</reference>
<dbReference type="InterPro" id="IPR051441">
    <property type="entry name" value="SelW_related"/>
</dbReference>
<keyword evidence="4" id="KW-0712">Selenocysteine</keyword>
<reference evidence="11" key="2">
    <citation type="submission" date="2025-08" db="UniProtKB">
        <authorList>
            <consortium name="Ensembl"/>
        </authorList>
    </citation>
    <scope>IDENTIFICATION</scope>
</reference>
<evidence type="ECO:0000256" key="5">
    <source>
        <dbReference type="ARBA" id="ARBA00023206"/>
    </source>
</evidence>
<comment type="function">
    <text evidence="7">Plays a role as a glutathione (GSH)-dependent antioxidant. May be involved in a redox-related process. May play a role in the myopathies of selenium deficiency.</text>
</comment>
<evidence type="ECO:0000256" key="6">
    <source>
        <dbReference type="ARBA" id="ARBA00023284"/>
    </source>
</evidence>
<dbReference type="GO" id="GO:0005829">
    <property type="term" value="C:cytosol"/>
    <property type="evidence" value="ECO:0007669"/>
    <property type="project" value="TreeGrafter"/>
</dbReference>
<keyword evidence="3" id="KW-0049">Antioxidant</keyword>
<dbReference type="Proteomes" id="UP000314981">
    <property type="component" value="Chromosome 7"/>
</dbReference>
<keyword evidence="2" id="KW-0963">Cytoplasm</keyword>
<evidence type="ECO:0000256" key="10">
    <source>
        <dbReference type="ARBA" id="ARBA00040760"/>
    </source>
</evidence>
<comment type="subunit">
    <text evidence="9">Interacts with DPYSL2, PRDX1, YWHAB, YWHAG, HSP70 and HSP90.</text>
</comment>
<evidence type="ECO:0000256" key="1">
    <source>
        <dbReference type="ARBA" id="ARBA00004496"/>
    </source>
</evidence>
<dbReference type="STRING" id="30522.A0A4W2D4M6"/>
<comment type="subcellular location">
    <subcellularLocation>
        <location evidence="1">Cytoplasm</location>
    </subcellularLocation>
</comment>
<keyword evidence="5" id="KW-0318">Glutathionylation</keyword>
<organism evidence="11 12">
    <name type="scientific">Bos indicus x Bos taurus</name>
    <name type="common">Hybrid cattle</name>
    <dbReference type="NCBI Taxonomy" id="30522"/>
    <lineage>
        <taxon>Eukaryota</taxon>
        <taxon>Metazoa</taxon>
        <taxon>Chordata</taxon>
        <taxon>Craniata</taxon>
        <taxon>Vertebrata</taxon>
        <taxon>Euteleostomi</taxon>
        <taxon>Mammalia</taxon>
        <taxon>Eutheria</taxon>
        <taxon>Laurasiatheria</taxon>
        <taxon>Artiodactyla</taxon>
        <taxon>Ruminantia</taxon>
        <taxon>Pecora</taxon>
        <taxon>Bovidae</taxon>
        <taxon>Bovinae</taxon>
        <taxon>Bos</taxon>
    </lineage>
</organism>
<evidence type="ECO:0000256" key="3">
    <source>
        <dbReference type="ARBA" id="ARBA00022862"/>
    </source>
</evidence>
<accession>A0A4W2D4M6</accession>
<keyword evidence="12" id="KW-1185">Reference proteome</keyword>
<reference evidence="11" key="3">
    <citation type="submission" date="2025-09" db="UniProtKB">
        <authorList>
            <consortium name="Ensembl"/>
        </authorList>
    </citation>
    <scope>IDENTIFICATION</scope>
</reference>
<evidence type="ECO:0000256" key="8">
    <source>
        <dbReference type="ARBA" id="ARBA00038395"/>
    </source>
</evidence>
<sequence length="104" mass="11620">VAYLQVLWHFKYLQLKKKLEDGFPGCLDICSKGTHQVTGFFEVFVAGKPVHSKKGGDGYMDMESKFLKLVAAIKAALAQGIFPTQGSNPGLLHCRQRLYHLSHQ</sequence>